<evidence type="ECO:0000256" key="11">
    <source>
        <dbReference type="SAM" id="Phobius"/>
    </source>
</evidence>
<dbReference type="GO" id="GO:0003677">
    <property type="term" value="F:DNA binding"/>
    <property type="evidence" value="ECO:0007669"/>
    <property type="project" value="InterPro"/>
</dbReference>
<dbReference type="InterPro" id="IPR056768">
    <property type="entry name" value="THU_Piezo"/>
</dbReference>
<comment type="caution">
    <text evidence="19">The sequence shown here is derived from an EMBL/GenBank/DDBJ whole genome shotgun (WGS) entry which is preliminary data.</text>
</comment>
<evidence type="ECO:0000259" key="13">
    <source>
        <dbReference type="Pfam" id="PF12166"/>
    </source>
</evidence>
<evidence type="ECO:0000259" key="12">
    <source>
        <dbReference type="Pfam" id="PF01498"/>
    </source>
</evidence>
<protein>
    <recommendedName>
        <fullName evidence="21">Piezo-type mechanosensitive ion channel component</fullName>
    </recommendedName>
</protein>
<dbReference type="GO" id="GO:0006313">
    <property type="term" value="P:DNA transposition"/>
    <property type="evidence" value="ECO:0007669"/>
    <property type="project" value="InterPro"/>
</dbReference>
<name>A0AAE0R4Y2_9TELE</name>
<dbReference type="PANTHER" id="PTHR47049">
    <property type="entry name" value="PIEZO-TYPE MECHANOSENSITIVE ION CHANNEL HOMOLOG"/>
    <property type="match status" value="1"/>
</dbReference>
<evidence type="ECO:0000259" key="14">
    <source>
        <dbReference type="Pfam" id="PF15917"/>
    </source>
</evidence>
<dbReference type="Pfam" id="PF25787">
    <property type="entry name" value="HTH_SB"/>
    <property type="match status" value="1"/>
</dbReference>
<dbReference type="InterPro" id="IPR056770">
    <property type="entry name" value="Piezo_THU9_anchor"/>
</dbReference>
<evidence type="ECO:0000313" key="20">
    <source>
        <dbReference type="Proteomes" id="UP001274896"/>
    </source>
</evidence>
<dbReference type="InterPro" id="IPR027272">
    <property type="entry name" value="Piezo"/>
</dbReference>
<feature type="domain" description="Piezo transmembrane helical unit" evidence="15">
    <location>
        <begin position="1771"/>
        <end position="1894"/>
    </location>
</feature>
<evidence type="ECO:0000259" key="15">
    <source>
        <dbReference type="Pfam" id="PF23188"/>
    </source>
</evidence>
<dbReference type="Pfam" id="PF12166">
    <property type="entry name" value="Piezo_cap"/>
    <property type="match status" value="1"/>
</dbReference>
<dbReference type="Pfam" id="PF15917">
    <property type="entry name" value="Piezo_TM25-28"/>
    <property type="match status" value="1"/>
</dbReference>
<dbReference type="PANTHER" id="PTHR47049:SF7">
    <property type="entry name" value="PIEZO-TYPE MECHANOSENSITIVE ION CHANNEL COMPONENT 2 ISOFORM X1"/>
    <property type="match status" value="1"/>
</dbReference>
<evidence type="ECO:0000256" key="3">
    <source>
        <dbReference type="ARBA" id="ARBA00022448"/>
    </source>
</evidence>
<comment type="subcellular location">
    <subcellularLocation>
        <location evidence="1">Cell membrane</location>
        <topology evidence="1">Multi-pass membrane protein</topology>
    </subcellularLocation>
</comment>
<feature type="transmembrane region" description="Helical" evidence="11">
    <location>
        <begin position="117"/>
        <end position="137"/>
    </location>
</feature>
<feature type="transmembrane region" description="Helical" evidence="11">
    <location>
        <begin position="1139"/>
        <end position="1157"/>
    </location>
</feature>
<feature type="transmembrane region" description="Helical" evidence="11">
    <location>
        <begin position="471"/>
        <end position="494"/>
    </location>
</feature>
<feature type="transmembrane region" description="Helical" evidence="11">
    <location>
        <begin position="995"/>
        <end position="1017"/>
    </location>
</feature>
<proteinExistence type="inferred from homology"/>
<keyword evidence="5 11" id="KW-0812">Transmembrane</keyword>
<dbReference type="Pfam" id="PF24874">
    <property type="entry name" value="Piezo_THU9_anchor"/>
    <property type="match status" value="1"/>
</dbReference>
<feature type="domain" description="Piezo THU9 and anchor" evidence="17">
    <location>
        <begin position="2190"/>
        <end position="2426"/>
    </location>
</feature>
<dbReference type="GO" id="GO:0008381">
    <property type="term" value="F:mechanosensitive monoatomic ion channel activity"/>
    <property type="evidence" value="ECO:0007669"/>
    <property type="project" value="InterPro"/>
</dbReference>
<feature type="transmembrane region" description="Helical" evidence="11">
    <location>
        <begin position="1816"/>
        <end position="1834"/>
    </location>
</feature>
<feature type="transmembrane region" description="Helical" evidence="11">
    <location>
        <begin position="535"/>
        <end position="556"/>
    </location>
</feature>
<evidence type="ECO:0000256" key="4">
    <source>
        <dbReference type="ARBA" id="ARBA00022475"/>
    </source>
</evidence>
<evidence type="ECO:0000259" key="17">
    <source>
        <dbReference type="Pfam" id="PF24874"/>
    </source>
</evidence>
<dbReference type="Pfam" id="PF23188">
    <property type="entry name" value="THU_Piezo1"/>
    <property type="match status" value="1"/>
</dbReference>
<feature type="region of interest" description="Disordered" evidence="10">
    <location>
        <begin position="1311"/>
        <end position="1347"/>
    </location>
</feature>
<dbReference type="InterPro" id="IPR009057">
    <property type="entry name" value="Homeodomain-like_sf"/>
</dbReference>
<dbReference type="EMBL" id="JAUCMX010000007">
    <property type="protein sequence ID" value="KAK3540635.1"/>
    <property type="molecule type" value="Genomic_DNA"/>
</dbReference>
<dbReference type="InterPro" id="IPR057667">
    <property type="entry name" value="HTH_SB"/>
</dbReference>
<dbReference type="InterPro" id="IPR036397">
    <property type="entry name" value="RNaseH_sf"/>
</dbReference>
<evidence type="ECO:0000259" key="16">
    <source>
        <dbReference type="Pfam" id="PF24871"/>
    </source>
</evidence>
<evidence type="ECO:0000313" key="19">
    <source>
        <dbReference type="EMBL" id="KAK3540635.1"/>
    </source>
</evidence>
<evidence type="ECO:0000256" key="5">
    <source>
        <dbReference type="ARBA" id="ARBA00022692"/>
    </source>
</evidence>
<dbReference type="GO" id="GO:0005886">
    <property type="term" value="C:plasma membrane"/>
    <property type="evidence" value="ECO:0007669"/>
    <property type="project" value="UniProtKB-SubCell"/>
</dbReference>
<evidence type="ECO:0000256" key="1">
    <source>
        <dbReference type="ARBA" id="ARBA00004651"/>
    </source>
</evidence>
<feature type="transmembrane region" description="Helical" evidence="11">
    <location>
        <begin position="2331"/>
        <end position="2352"/>
    </location>
</feature>
<feature type="transmembrane region" description="Helical" evidence="11">
    <location>
        <begin position="967"/>
        <end position="983"/>
    </location>
</feature>
<keyword evidence="4" id="KW-1003">Cell membrane</keyword>
<feature type="compositionally biased region" description="Acidic residues" evidence="10">
    <location>
        <begin position="192"/>
        <end position="207"/>
    </location>
</feature>
<feature type="transmembrane region" description="Helical" evidence="11">
    <location>
        <begin position="2404"/>
        <end position="2428"/>
    </location>
</feature>
<evidence type="ECO:0000256" key="8">
    <source>
        <dbReference type="ARBA" id="ARBA00023136"/>
    </source>
</evidence>
<feature type="transmembrane region" description="Helical" evidence="11">
    <location>
        <begin position="2262"/>
        <end position="2280"/>
    </location>
</feature>
<feature type="transmembrane region" description="Helical" evidence="11">
    <location>
        <begin position="593"/>
        <end position="612"/>
    </location>
</feature>
<feature type="region of interest" description="Disordered" evidence="10">
    <location>
        <begin position="1434"/>
        <end position="1453"/>
    </location>
</feature>
<feature type="compositionally biased region" description="Basic and acidic residues" evidence="10">
    <location>
        <begin position="1641"/>
        <end position="1656"/>
    </location>
</feature>
<dbReference type="Proteomes" id="UP001274896">
    <property type="component" value="Unassembled WGS sequence"/>
</dbReference>
<feature type="transmembrane region" description="Helical" evidence="11">
    <location>
        <begin position="387"/>
        <end position="418"/>
    </location>
</feature>
<feature type="transmembrane region" description="Helical" evidence="11">
    <location>
        <begin position="2364"/>
        <end position="2383"/>
    </location>
</feature>
<dbReference type="SUPFAM" id="SSF46689">
    <property type="entry name" value="Homeodomain-like"/>
    <property type="match status" value="1"/>
</dbReference>
<feature type="region of interest" description="Disordered" evidence="10">
    <location>
        <begin position="1630"/>
        <end position="1675"/>
    </location>
</feature>
<feature type="transmembrane region" description="Helical" evidence="11">
    <location>
        <begin position="6"/>
        <end position="25"/>
    </location>
</feature>
<feature type="region of interest" description="Disordered" evidence="10">
    <location>
        <begin position="181"/>
        <end position="221"/>
    </location>
</feature>
<dbReference type="InterPro" id="IPR056769">
    <property type="entry name" value="Piezo_TM1-24"/>
</dbReference>
<dbReference type="Gene3D" id="3.30.420.10">
    <property type="entry name" value="Ribonuclease H-like superfamily/Ribonuclease H"/>
    <property type="match status" value="1"/>
</dbReference>
<reference evidence="19" key="1">
    <citation type="submission" date="2023-06" db="EMBL/GenBank/DDBJ databases">
        <title>Male Hemibagrus guttatus genome.</title>
        <authorList>
            <person name="Bian C."/>
        </authorList>
    </citation>
    <scope>NUCLEOTIDE SEQUENCE</scope>
    <source>
        <strain evidence="19">Male_cb2023</strain>
        <tissue evidence="19">Muscle</tissue>
    </source>
</reference>
<keyword evidence="6 11" id="KW-1133">Transmembrane helix</keyword>
<feature type="transmembrane region" description="Helical" evidence="11">
    <location>
        <begin position="943"/>
        <end position="961"/>
    </location>
</feature>
<dbReference type="Gene3D" id="1.10.10.10">
    <property type="entry name" value="Winged helix-like DNA-binding domain superfamily/Winged helix DNA-binding domain"/>
    <property type="match status" value="1"/>
</dbReference>
<dbReference type="Pfam" id="PF01498">
    <property type="entry name" value="HTH_Tnp_Tc3_2"/>
    <property type="match status" value="1"/>
</dbReference>
<dbReference type="InterPro" id="IPR031805">
    <property type="entry name" value="Piezo_TM25-28"/>
</dbReference>
<feature type="transmembrane region" description="Helical" evidence="11">
    <location>
        <begin position="1779"/>
        <end position="1804"/>
    </location>
</feature>
<evidence type="ECO:0000256" key="7">
    <source>
        <dbReference type="ARBA" id="ARBA00023065"/>
    </source>
</evidence>
<feature type="domain" description="Sleeping Beauty transposase HTH" evidence="18">
    <location>
        <begin position="1955"/>
        <end position="1988"/>
    </location>
</feature>
<dbReference type="InterPro" id="IPR002492">
    <property type="entry name" value="Transposase_Tc1-like"/>
</dbReference>
<keyword evidence="8 11" id="KW-0472">Membrane</keyword>
<evidence type="ECO:0000256" key="10">
    <source>
        <dbReference type="SAM" id="MobiDB-lite"/>
    </source>
</evidence>
<evidence type="ECO:0000259" key="18">
    <source>
        <dbReference type="Pfam" id="PF25787"/>
    </source>
</evidence>
<organism evidence="19 20">
    <name type="scientific">Hemibagrus guttatus</name>
    <dbReference type="NCBI Taxonomy" id="175788"/>
    <lineage>
        <taxon>Eukaryota</taxon>
        <taxon>Metazoa</taxon>
        <taxon>Chordata</taxon>
        <taxon>Craniata</taxon>
        <taxon>Vertebrata</taxon>
        <taxon>Euteleostomi</taxon>
        <taxon>Actinopterygii</taxon>
        <taxon>Neopterygii</taxon>
        <taxon>Teleostei</taxon>
        <taxon>Ostariophysi</taxon>
        <taxon>Siluriformes</taxon>
        <taxon>Bagridae</taxon>
        <taxon>Hemibagrus</taxon>
    </lineage>
</organism>
<evidence type="ECO:0008006" key="21">
    <source>
        <dbReference type="Google" id="ProtNLM"/>
    </source>
</evidence>
<evidence type="ECO:0000256" key="2">
    <source>
        <dbReference type="ARBA" id="ARBA00007821"/>
    </source>
</evidence>
<feature type="compositionally biased region" description="Basic and acidic residues" evidence="10">
    <location>
        <begin position="2116"/>
        <end position="2128"/>
    </location>
</feature>
<feature type="transmembrane region" description="Helical" evidence="11">
    <location>
        <begin position="645"/>
        <end position="666"/>
    </location>
</feature>
<keyword evidence="3" id="KW-0813">Transport</keyword>
<feature type="domain" description="Piezo TM25-28" evidence="14">
    <location>
        <begin position="1094"/>
        <end position="1413"/>
    </location>
</feature>
<feature type="transmembrane region" description="Helical" evidence="11">
    <location>
        <begin position="1114"/>
        <end position="1133"/>
    </location>
</feature>
<dbReference type="GO" id="GO:0015074">
    <property type="term" value="P:DNA integration"/>
    <property type="evidence" value="ECO:0007669"/>
    <property type="project" value="InterPro"/>
</dbReference>
<keyword evidence="9" id="KW-0407">Ion channel</keyword>
<feature type="compositionally biased region" description="Acidic residues" evidence="10">
    <location>
        <begin position="1660"/>
        <end position="1675"/>
    </location>
</feature>
<feature type="transmembrane region" description="Helical" evidence="11">
    <location>
        <begin position="430"/>
        <end position="451"/>
    </location>
</feature>
<feature type="non-terminal residue" evidence="19">
    <location>
        <position position="2619"/>
    </location>
</feature>
<gene>
    <name evidence="19" type="ORF">QTP70_034461</name>
</gene>
<feature type="domain" description="Piezo non-specific cation channel cap" evidence="13">
    <location>
        <begin position="2482"/>
        <end position="2619"/>
    </location>
</feature>
<feature type="domain" description="Transposase Tc1-like" evidence="12">
    <location>
        <begin position="2004"/>
        <end position="2075"/>
    </location>
</feature>
<feature type="region of interest" description="Disordered" evidence="10">
    <location>
        <begin position="2116"/>
        <end position="2140"/>
    </location>
</feature>
<feature type="transmembrane region" description="Helical" evidence="11">
    <location>
        <begin position="2191"/>
        <end position="2214"/>
    </location>
</feature>
<dbReference type="InterPro" id="IPR031334">
    <property type="entry name" value="Piezo_cap_dom"/>
</dbReference>
<comment type="similarity">
    <text evidence="2">Belongs to the PIEZO (TC 1.A.75) family.</text>
</comment>
<feature type="domain" description="Piezo TM1-24" evidence="16">
    <location>
        <begin position="26"/>
        <end position="260"/>
    </location>
</feature>
<keyword evidence="20" id="KW-1185">Reference proteome</keyword>
<dbReference type="InterPro" id="IPR036388">
    <property type="entry name" value="WH-like_DNA-bd_sf"/>
</dbReference>
<keyword evidence="7" id="KW-0406">Ion transport</keyword>
<feature type="transmembrane region" description="Helical" evidence="11">
    <location>
        <begin position="2292"/>
        <end position="2310"/>
    </location>
</feature>
<evidence type="ECO:0000256" key="9">
    <source>
        <dbReference type="ARBA" id="ARBA00023303"/>
    </source>
</evidence>
<feature type="domain" description="Piezo TM1-24" evidence="16">
    <location>
        <begin position="363"/>
        <end position="671"/>
    </location>
</feature>
<feature type="transmembrane region" description="Helical" evidence="11">
    <location>
        <begin position="239"/>
        <end position="264"/>
    </location>
</feature>
<evidence type="ECO:0000256" key="6">
    <source>
        <dbReference type="ARBA" id="ARBA00022989"/>
    </source>
</evidence>
<sequence>MAGDIIVGMLYNVALPLILLTAIAFRYNGLSVVYLLFLLSVPLLPSPSPSSMKDFLKGLYVMQNDSLKALHYNRGKTGQFLLSVCSTAVIFLALQCGIQITFTYVPKEMSGPLDNVLYHLGIVSYIIGFANIYIYIIFYRFSDADVGNIIRLLVPDLGLFLASMFIRNLCNKLLRPPSNLQEQNSIQRSETEEASETSESEYEDESEASSTESSEQIKAPPEPPQFVQKLIVFAAGLRLLLATMMNTAGKVVITILLGLAVLFFKDDEGELESPSKESNILSSFSKIADGDYLPSGMTEHIMMLNNSWQNNNPSGLDPLLSDADYLQCLSLPMYIQHDCSYDAAEEQEVSCATGDGLTEALTDEELFSAPKASAFTLLGRSIMKQSYIIALIIMMVWSITYNSWLTFALLVWSCIIWMSRHRREYTMISAPFLAVYCTLLMVAGFISAFRLHHSELFPALPKAVLIDFDLYTYQTPCLHLGAKMIYSFSFWMLLRQKLIEKQEEQQLKEESLHEAKSTSIADKIESTSMVNIIGAFLKGLLVKYWIVCCCSMFFVISFSGKVVVYKILYICLFLFCVVLYQVRYDVWRQVLKYFWAVVVGYSMLVLILIYMYQFKTVSGLFRQIIGMSEEGLRDLGLEQFDTVELFAQILLPAAFLLACILQLHYFNCDFLTLTDLQNVPVHDGTSTLVKEQLSAEGDDLLGSLELNSTSVKDDEEETEEKESTMNKWFLMVDRISLFTLHALLWLGKGQEYCWRLLELHSLKLVAAGIVWVSLKEVSLMNFVFLASWTLAVPYARLRPMASTVSSVWACVMIVCKMMYQLKFIKPAEFSVNCTTAMLISNQSWYNGNVEQLLQKSLLYIEPVDPSMWVGSLRKCGHAILPCLQNHLLILGLLVFDVTVHRHQFYHCLHLNIKPPLKGTIFNNVTWQHLDQGILPCLKYFCNYFFYKFGLEISFVVAVNVIGQRMDFYALLHSFALIAVLGRRRRKAIGEVWPRYCCFTASLMVLQYLLCIGVPPAICIDYPWRKGSKALSSNQIKWLYLPDFAMQPNPTFIFYDFLLLMAASLQWEVFEEENKASVRLVAGDNVEISRTLDSRSLNHYTAVGNFLHCRSYLDMAKVFVFSYFFWLVLCLVFITGTTRINIFCLGYLVACFYFMLFGDTVLLQPVCYILRLWDCLIAYTCVVICLKNFISLGSCAYLDSLLKKACWLIQAFSMFCTIKGYDVPQPKDDCELPVGEAGIVWDAVCFTVLLAQRRIFLSYYFLYVVSDLKAAKILASRGAELFEAKVKKRVAARLELEKKSVELLKKQMEKIKSKQKNQPEQAATSLDIKGPGQKSDAEEKEESDHTEWWKPWTSRPSVWDSCGYRLFESDSEEEEGEVESKTEEESVPKKKSALQLAYEAWVAGSKAALKTHKREEVQLIKEEKRELCNEQSIESFKSSDEELEESELEPKEEEKAKLSERIIDGLKFSLVFIRSLIDDITTGLNSFCKDNLDISKVLRLERALLSQQQNKGKDVSHESIHEFYQNCLSRQNTQTLLDEEIITNASSPPPLPITSHGYAQLRSTNSKLSWNSSMSSCQTDETMLMSRQPTLNDDLDDAASLVSPKAEDSELSTEQRRWKLCRSTNIDMVSFDQADLDTEEPSAVRDEDQEAEDKRSSEWQYGEEDEKDEWEEKQEDEQIEKKYELLKSLESMVMEVETESISEPQPLTQETRALTASELLLNKNKCIKKPFMKSYPNLKSMFQIPEIDESDKFYLSIPRLLQLFFALYNTMVSQSEMLCYFVIILNHMVSASLLTLFLPILIFLWAMLSVPRPTKRFWMTAIIYTELTVVVKYFFQFGFFPWTTSAYRGINAERPFALPNIIGVEKKDGYVLFDLIQLLALFFHRSILKCHGLWDNKEVEMPDFLKKLKKKAEKNRLSGGAKGPFRGGLAGVFWIIVLLQNPSSLQLEVTNLPIYQSGKGYKAISKALELPQTTVRAIIYKWRKHGTVENLPRSGRPTKITPRAQRQLIQQVTKDPTTTSKELQASLASVKVSVHDSTIRKRLGKNGLHGRVPRRKPLLSKNNIKARLSFARKHLDDSQDFWENTLWTDETKMNFLEGPGRLAVINGTMNSLLRTEGDRDTDVSRLKENRPKKKKRHSRVPLSRKEQIRKMIRERMLEAKTAIIEVALHVYLPIRQFFYDIIHPDYSPVCDVYALMFLIDVVNFIIIIFGYWAFGKHTAAADITESLSEDQVPEAFLVMLLIQFATMVVDRALYLRKTLLGKCVFQVILVFGIHFWMFFILPGVTERRFNRNHVAQLWYFVKCIYFGLSAYQIKCGYPNRVLGNFLTKNYNYLNLFLFQGFRMVPFLTELRAVMDWVWTDTTLSLSSWICVEDIYANIFILKCWRESEKKYPHIPGQKKNKFVKYGMGGVIIFSLICIVWFPLLFMSLVKSVAGVTNQPLDVSIQLSISGYEPLFSMSAQEQNLVPFSEAAFQKMTNVYATYPLDIRQQFAFINEMFKRIIENLMPKYIRGPSGPESKMAHRLNVGNLKELTRQEDSDHPDDHNLVFFRPLSIKLKQANNSNEGNAPYWWVVEECSAGVPITRCQNIEIVVFNDKVSPSSLGFLAGYGIVGLYMSVVLVI</sequence>
<dbReference type="Pfam" id="PF24871">
    <property type="entry name" value="Piezo_TM1-24"/>
    <property type="match status" value="2"/>
</dbReference>
<feature type="compositionally biased region" description="Basic residues" evidence="10">
    <location>
        <begin position="2129"/>
        <end position="2138"/>
    </location>
</feature>
<accession>A0AAE0R4Y2</accession>
<feature type="transmembrane region" description="Helical" evidence="11">
    <location>
        <begin position="562"/>
        <end position="581"/>
    </location>
</feature>
<feature type="transmembrane region" description="Helical" evidence="11">
    <location>
        <begin position="80"/>
        <end position="105"/>
    </location>
</feature>